<organism evidence="2 3">
    <name type="scientific">Bradyrhizobium erythrophlei</name>
    <dbReference type="NCBI Taxonomy" id="1437360"/>
    <lineage>
        <taxon>Bacteria</taxon>
        <taxon>Pseudomonadati</taxon>
        <taxon>Pseudomonadota</taxon>
        <taxon>Alphaproteobacteria</taxon>
        <taxon>Hyphomicrobiales</taxon>
        <taxon>Nitrobacteraceae</taxon>
        <taxon>Bradyrhizobium</taxon>
    </lineage>
</organism>
<dbReference type="InterPro" id="IPR016130">
    <property type="entry name" value="Tyr_Pase_AS"/>
</dbReference>
<proteinExistence type="inferred from homology"/>
<dbReference type="Gene3D" id="3.90.190.10">
    <property type="entry name" value="Protein tyrosine phosphatase superfamily"/>
    <property type="match status" value="1"/>
</dbReference>
<dbReference type="PROSITE" id="PS00383">
    <property type="entry name" value="TYR_PHOSPHATASE_1"/>
    <property type="match status" value="1"/>
</dbReference>
<dbReference type="EMBL" id="LT670818">
    <property type="protein sequence ID" value="SHH39349.1"/>
    <property type="molecule type" value="Genomic_DNA"/>
</dbReference>
<sequence length="247" mass="27989">MNRRRIELEGAVNFRDLGGYPAEGGRTMRWRTIYRSDSLSDLTDSDVCGFRELGINTLCDFRLSEESERKPNRLPSGHRINVVPLRFVPEGTLDMLSAIDRGQYGPADVEREVLIHYRKFVNDHASEYRRVFEVILSKDSLPLLMHCTSGKDRTGFAAAAVLLAVGVPREIIVEDYAMTNDFRRDIRHLFSNAVSKPTIDALTSANPRYIEAALDEIDARFGTTEAWLQSLGVSPSRRARLRDLLTE</sequence>
<reference evidence="2 3" key="1">
    <citation type="submission" date="2016-11" db="EMBL/GenBank/DDBJ databases">
        <authorList>
            <person name="Jaros S."/>
            <person name="Januszkiewicz K."/>
            <person name="Wedrychowicz H."/>
        </authorList>
    </citation>
    <scope>NUCLEOTIDE SEQUENCE [LARGE SCALE GENOMIC DNA]</scope>
    <source>
        <strain evidence="2 3">GAS242</strain>
    </source>
</reference>
<name>A0A1M5SLH2_9BRAD</name>
<evidence type="ECO:0000256" key="1">
    <source>
        <dbReference type="ARBA" id="ARBA00009580"/>
    </source>
</evidence>
<dbReference type="Proteomes" id="UP000190675">
    <property type="component" value="Chromosome I"/>
</dbReference>
<dbReference type="InterPro" id="IPR026893">
    <property type="entry name" value="Tyr/Ser_Pase_IphP-type"/>
</dbReference>
<dbReference type="GO" id="GO:0004721">
    <property type="term" value="F:phosphoprotein phosphatase activity"/>
    <property type="evidence" value="ECO:0007669"/>
    <property type="project" value="InterPro"/>
</dbReference>
<gene>
    <name evidence="2" type="ORF">SAMN05444169_7215</name>
</gene>
<dbReference type="InterPro" id="IPR029021">
    <property type="entry name" value="Prot-tyrosine_phosphatase-like"/>
</dbReference>
<dbReference type="PANTHER" id="PTHR31126">
    <property type="entry name" value="TYROSINE-PROTEIN PHOSPHATASE"/>
    <property type="match status" value="1"/>
</dbReference>
<protein>
    <submittedName>
        <fullName evidence="2">Protein-tyrosine phosphatase</fullName>
    </submittedName>
</protein>
<dbReference type="SUPFAM" id="SSF52799">
    <property type="entry name" value="(Phosphotyrosine protein) phosphatases II"/>
    <property type="match status" value="1"/>
</dbReference>
<dbReference type="OrthoDB" id="1188001at2"/>
<dbReference type="PANTHER" id="PTHR31126:SF1">
    <property type="entry name" value="TYROSINE SPECIFIC PROTEIN PHOSPHATASES DOMAIN-CONTAINING PROTEIN"/>
    <property type="match status" value="1"/>
</dbReference>
<accession>A0A1M5SLH2</accession>
<dbReference type="Pfam" id="PF13350">
    <property type="entry name" value="Y_phosphatase3"/>
    <property type="match status" value="1"/>
</dbReference>
<dbReference type="RefSeq" id="WP_079570316.1">
    <property type="nucleotide sequence ID" value="NZ_LT670818.1"/>
</dbReference>
<dbReference type="AlphaFoldDB" id="A0A1M5SLH2"/>
<evidence type="ECO:0000313" key="2">
    <source>
        <dbReference type="EMBL" id="SHH39349.1"/>
    </source>
</evidence>
<comment type="similarity">
    <text evidence="1">Belongs to the protein-tyrosine phosphatase family.</text>
</comment>
<evidence type="ECO:0000313" key="3">
    <source>
        <dbReference type="Proteomes" id="UP000190675"/>
    </source>
</evidence>